<name>B8I8B9_RUMCH</name>
<reference evidence="2 3" key="1">
    <citation type="submission" date="2009-01" db="EMBL/GenBank/DDBJ databases">
        <title>Complete sequence of Clostridium cellulolyticum H10.</title>
        <authorList>
            <consortium name="US DOE Joint Genome Institute"/>
            <person name="Lucas S."/>
            <person name="Copeland A."/>
            <person name="Lapidus A."/>
            <person name="Glavina del Rio T."/>
            <person name="Dalin E."/>
            <person name="Tice H."/>
            <person name="Bruce D."/>
            <person name="Goodwin L."/>
            <person name="Pitluck S."/>
            <person name="Chertkov O."/>
            <person name="Saunders E."/>
            <person name="Brettin T."/>
            <person name="Detter J.C."/>
            <person name="Han C."/>
            <person name="Larimer F."/>
            <person name="Land M."/>
            <person name="Hauser L."/>
            <person name="Kyrpides N."/>
            <person name="Ivanova N."/>
            <person name="Zhou J."/>
            <person name="Richardson P."/>
        </authorList>
    </citation>
    <scope>NUCLEOTIDE SEQUENCE [LARGE SCALE GENOMIC DNA]</scope>
    <source>
        <strain evidence="3">ATCC 35319 / DSM 5812 / JCM 6584 / H10</strain>
    </source>
</reference>
<gene>
    <name evidence="2" type="ordered locus">Ccel_2925</name>
</gene>
<proteinExistence type="predicted"/>
<evidence type="ECO:0000313" key="2">
    <source>
        <dbReference type="EMBL" id="ACL77219.1"/>
    </source>
</evidence>
<dbReference type="eggNOG" id="COG0864">
    <property type="taxonomic scope" value="Bacteria"/>
</dbReference>
<evidence type="ECO:0000313" key="3">
    <source>
        <dbReference type="Proteomes" id="UP000001349"/>
    </source>
</evidence>
<dbReference type="STRING" id="394503.Ccel_2925"/>
<dbReference type="Proteomes" id="UP000001349">
    <property type="component" value="Chromosome"/>
</dbReference>
<feature type="domain" description="Ribbon-helix-helix protein CopG" evidence="1">
    <location>
        <begin position="6"/>
        <end position="44"/>
    </location>
</feature>
<dbReference type="KEGG" id="cce:Ccel_2925"/>
<dbReference type="GO" id="GO:0006355">
    <property type="term" value="P:regulation of DNA-templated transcription"/>
    <property type="evidence" value="ECO:0007669"/>
    <property type="project" value="InterPro"/>
</dbReference>
<protein>
    <submittedName>
        <fullName evidence="2">Putative transcriptional regulator, CopG family</fullName>
    </submittedName>
</protein>
<accession>B8I8B9</accession>
<dbReference type="InterPro" id="IPR010985">
    <property type="entry name" value="Ribbon_hlx_hlx"/>
</dbReference>
<dbReference type="HOGENOM" id="CLU_172321_0_1_9"/>
<dbReference type="AlphaFoldDB" id="B8I8B9"/>
<dbReference type="CDD" id="cd22231">
    <property type="entry name" value="RHH_NikR_HicB-like"/>
    <property type="match status" value="1"/>
</dbReference>
<dbReference type="OrthoDB" id="1634058at2"/>
<sequence>MSQYKKIMVSIPDNLLEEIDNMVTVEKTNRSELVREAMKLYLKERHKIRLREEMKLGYEEMAEINLKLAEVCLAADNEQQCKYEERLGEMEETW</sequence>
<dbReference type="InterPro" id="IPR013321">
    <property type="entry name" value="Arc_rbn_hlx_hlx"/>
</dbReference>
<dbReference type="Gene3D" id="1.10.1220.10">
    <property type="entry name" value="Met repressor-like"/>
    <property type="match status" value="1"/>
</dbReference>
<dbReference type="Pfam" id="PF01402">
    <property type="entry name" value="RHH_1"/>
    <property type="match status" value="1"/>
</dbReference>
<evidence type="ECO:0000259" key="1">
    <source>
        <dbReference type="Pfam" id="PF01402"/>
    </source>
</evidence>
<dbReference type="InterPro" id="IPR002145">
    <property type="entry name" value="CopG"/>
</dbReference>
<keyword evidence="3" id="KW-1185">Reference proteome</keyword>
<dbReference type="SUPFAM" id="SSF47598">
    <property type="entry name" value="Ribbon-helix-helix"/>
    <property type="match status" value="1"/>
</dbReference>
<organism evidence="2 3">
    <name type="scientific">Ruminiclostridium cellulolyticum (strain ATCC 35319 / DSM 5812 / JCM 6584 / H10)</name>
    <name type="common">Clostridium cellulolyticum</name>
    <dbReference type="NCBI Taxonomy" id="394503"/>
    <lineage>
        <taxon>Bacteria</taxon>
        <taxon>Bacillati</taxon>
        <taxon>Bacillota</taxon>
        <taxon>Clostridia</taxon>
        <taxon>Eubacteriales</taxon>
        <taxon>Oscillospiraceae</taxon>
        <taxon>Ruminiclostridium</taxon>
    </lineage>
</organism>
<dbReference type="RefSeq" id="WP_015926286.1">
    <property type="nucleotide sequence ID" value="NC_011898.1"/>
</dbReference>
<dbReference type="EMBL" id="CP001348">
    <property type="protein sequence ID" value="ACL77219.1"/>
    <property type="molecule type" value="Genomic_DNA"/>
</dbReference>